<proteinExistence type="predicted"/>
<accession>A0A932A8K2</accession>
<dbReference type="Proteomes" id="UP000779809">
    <property type="component" value="Unassembled WGS sequence"/>
</dbReference>
<name>A0A932A8K2_9BACT</name>
<protein>
    <submittedName>
        <fullName evidence="1">Uncharacterized protein</fullName>
    </submittedName>
</protein>
<dbReference type="AlphaFoldDB" id="A0A932A8K2"/>
<reference evidence="1" key="1">
    <citation type="submission" date="2020-07" db="EMBL/GenBank/DDBJ databases">
        <title>Huge and variable diversity of episymbiotic CPR bacteria and DPANN archaea in groundwater ecosystems.</title>
        <authorList>
            <person name="He C.Y."/>
            <person name="Keren R."/>
            <person name="Whittaker M."/>
            <person name="Farag I.F."/>
            <person name="Doudna J."/>
            <person name="Cate J.H.D."/>
            <person name="Banfield J.F."/>
        </authorList>
    </citation>
    <scope>NUCLEOTIDE SEQUENCE</scope>
    <source>
        <strain evidence="1">NC_groundwater_580_Pr5_B-0.1um_64_19</strain>
    </source>
</reference>
<sequence length="391" mass="42685">MARMLDLIKQSAVPANVMRSAAKGALALSSAEMVEILVFLTTNPLFAEQAKMTLAAWDERASIALCSDPSTAWEVLQYFCAPENRRPKLVPALLENPSVREATLQQMAQTPLREIVDMMLKSPRVRASKDVLHALATNHHLSREEYEELKGALGNLGEDTGTFEAYQGLESGKTQYEIDHAAEIAAEEGKAFELVGGSLEDEEDMAAARAAEAAEATATPAATAAATAPALDETTQKMRVAEQKVRERQSTLQKLAKMSVGERVQQAMKGSKDERYILIRDGSKVVSGAVLQSPKLSDAEVETFAGMKNVQESVLREIARNRKFIKNYGVVRQLVNNPRTPIDIGLPLQNHLLVNDLKALSMNKNIGDTLRKAALKKYKEKSAPAGGKKSE</sequence>
<comment type="caution">
    <text evidence="1">The sequence shown here is derived from an EMBL/GenBank/DDBJ whole genome shotgun (WGS) entry which is preliminary data.</text>
</comment>
<dbReference type="EMBL" id="JACPNR010000009">
    <property type="protein sequence ID" value="MBI2678713.1"/>
    <property type="molecule type" value="Genomic_DNA"/>
</dbReference>
<evidence type="ECO:0000313" key="2">
    <source>
        <dbReference type="Proteomes" id="UP000779809"/>
    </source>
</evidence>
<evidence type="ECO:0000313" key="1">
    <source>
        <dbReference type="EMBL" id="MBI2678713.1"/>
    </source>
</evidence>
<organism evidence="1 2">
    <name type="scientific">Candidatus Korobacter versatilis</name>
    <dbReference type="NCBI Taxonomy" id="658062"/>
    <lineage>
        <taxon>Bacteria</taxon>
        <taxon>Pseudomonadati</taxon>
        <taxon>Acidobacteriota</taxon>
        <taxon>Terriglobia</taxon>
        <taxon>Terriglobales</taxon>
        <taxon>Candidatus Korobacteraceae</taxon>
        <taxon>Candidatus Korobacter</taxon>
    </lineage>
</organism>
<gene>
    <name evidence="1" type="ORF">HYX28_08010</name>
</gene>